<evidence type="ECO:0000256" key="1">
    <source>
        <dbReference type="SAM" id="MobiDB-lite"/>
    </source>
</evidence>
<dbReference type="GeneID" id="85396724"/>
<evidence type="ECO:0000313" key="2">
    <source>
        <dbReference type="EMBL" id="KAK1726082.1"/>
    </source>
</evidence>
<dbReference type="RefSeq" id="XP_060366137.1">
    <property type="nucleotide sequence ID" value="XM_060512826.1"/>
</dbReference>
<keyword evidence="3" id="KW-1185">Reference proteome</keyword>
<accession>A0AAD8UNM4</accession>
<name>A0AAD8UNM4_GLOAC</name>
<proteinExistence type="predicted"/>
<protein>
    <submittedName>
        <fullName evidence="2">Uncharacterized protein</fullName>
    </submittedName>
</protein>
<feature type="region of interest" description="Disordered" evidence="1">
    <location>
        <begin position="98"/>
        <end position="123"/>
    </location>
</feature>
<gene>
    <name evidence="2" type="ORF">BDZ83DRAFT_729838</name>
</gene>
<comment type="caution">
    <text evidence="2">The sequence shown here is derived from an EMBL/GenBank/DDBJ whole genome shotgun (WGS) entry which is preliminary data.</text>
</comment>
<dbReference type="Proteomes" id="UP001244207">
    <property type="component" value="Unassembled WGS sequence"/>
</dbReference>
<organism evidence="2 3">
    <name type="scientific">Glomerella acutata</name>
    <name type="common">Colletotrichum acutatum</name>
    <dbReference type="NCBI Taxonomy" id="27357"/>
    <lineage>
        <taxon>Eukaryota</taxon>
        <taxon>Fungi</taxon>
        <taxon>Dikarya</taxon>
        <taxon>Ascomycota</taxon>
        <taxon>Pezizomycotina</taxon>
        <taxon>Sordariomycetes</taxon>
        <taxon>Hypocreomycetidae</taxon>
        <taxon>Glomerellales</taxon>
        <taxon>Glomerellaceae</taxon>
        <taxon>Colletotrichum</taxon>
        <taxon>Colletotrichum acutatum species complex</taxon>
    </lineage>
</organism>
<reference evidence="2" key="1">
    <citation type="submission" date="2021-12" db="EMBL/GenBank/DDBJ databases">
        <title>Comparative genomics, transcriptomics and evolutionary studies reveal genomic signatures of adaptation to plant cell wall in hemibiotrophic fungi.</title>
        <authorList>
            <consortium name="DOE Joint Genome Institute"/>
            <person name="Baroncelli R."/>
            <person name="Diaz J.F."/>
            <person name="Benocci T."/>
            <person name="Peng M."/>
            <person name="Battaglia E."/>
            <person name="Haridas S."/>
            <person name="Andreopoulos W."/>
            <person name="Labutti K."/>
            <person name="Pangilinan J."/>
            <person name="Floch G.L."/>
            <person name="Makela M.R."/>
            <person name="Henrissat B."/>
            <person name="Grigoriev I.V."/>
            <person name="Crouch J.A."/>
            <person name="De Vries R.P."/>
            <person name="Sukno S.A."/>
            <person name="Thon M.R."/>
        </authorList>
    </citation>
    <scope>NUCLEOTIDE SEQUENCE</scope>
    <source>
        <strain evidence="2">CBS 112980</strain>
    </source>
</reference>
<evidence type="ECO:0000313" key="3">
    <source>
        <dbReference type="Proteomes" id="UP001244207"/>
    </source>
</evidence>
<dbReference type="AlphaFoldDB" id="A0AAD8UNM4"/>
<dbReference type="EMBL" id="JAHMHS010000035">
    <property type="protein sequence ID" value="KAK1726082.1"/>
    <property type="molecule type" value="Genomic_DNA"/>
</dbReference>
<sequence>MASSSLPQQPQGHEPVRGYIDGIRTQFQRLKGISLTQYPEAQALFKKYSNDFDDWSVAVGPYASGQGANIGDLQGLLATLVDVSCMVGVDDCPRSSPNMRWGKPTMRDPMDLSWPNRGRDEEGTDPRTLLGAVLFIDIPMRFTLLNLRLAACRERNSGFQGEEIKKVVDRKNLERTLLDAKIIPASPPSVKAIG</sequence>